<sequence>MSADATYPTPGHANLSDFPTPLEAAHKGLNPDPVPLETGLSAMPELPEMTHHDAVVAAAEEKPLSFAEKAKAAATTSSSKPATKELKPSTSRESLKKSPSREALKKSTKSSSAAAAPDSVVVPRTVSPTNKKEKAKQAAAKAVNYADAAAENVKHSAHNAADAAKHTAHDLERELRAETDGRRGWPRSLAEAWDKYWLVGSLVVGSAAVVVGVSLVMRNSSNARNANWSAIFKK</sequence>
<keyword evidence="2" id="KW-1133">Transmembrane helix</keyword>
<feature type="compositionally biased region" description="Basic and acidic residues" evidence="1">
    <location>
        <begin position="93"/>
        <end position="105"/>
    </location>
</feature>
<name>A0AAD5TBF0_9FUNG</name>
<evidence type="ECO:0000256" key="2">
    <source>
        <dbReference type="SAM" id="Phobius"/>
    </source>
</evidence>
<comment type="caution">
    <text evidence="3">The sequence shown here is derived from an EMBL/GenBank/DDBJ whole genome shotgun (WGS) entry which is preliminary data.</text>
</comment>
<dbReference type="Proteomes" id="UP001212152">
    <property type="component" value="Unassembled WGS sequence"/>
</dbReference>
<organism evidence="3 4">
    <name type="scientific">Geranomyces variabilis</name>
    <dbReference type="NCBI Taxonomy" id="109894"/>
    <lineage>
        <taxon>Eukaryota</taxon>
        <taxon>Fungi</taxon>
        <taxon>Fungi incertae sedis</taxon>
        <taxon>Chytridiomycota</taxon>
        <taxon>Chytridiomycota incertae sedis</taxon>
        <taxon>Chytridiomycetes</taxon>
        <taxon>Spizellomycetales</taxon>
        <taxon>Powellomycetaceae</taxon>
        <taxon>Geranomyces</taxon>
    </lineage>
</organism>
<protein>
    <submittedName>
        <fullName evidence="3">Uncharacterized protein</fullName>
    </submittedName>
</protein>
<keyword evidence="2" id="KW-0812">Transmembrane</keyword>
<gene>
    <name evidence="3" type="ORF">HDU87_002214</name>
</gene>
<keyword evidence="4" id="KW-1185">Reference proteome</keyword>
<evidence type="ECO:0000256" key="1">
    <source>
        <dbReference type="SAM" id="MobiDB-lite"/>
    </source>
</evidence>
<feature type="transmembrane region" description="Helical" evidence="2">
    <location>
        <begin position="196"/>
        <end position="217"/>
    </location>
</feature>
<proteinExistence type="predicted"/>
<keyword evidence="2" id="KW-0472">Membrane</keyword>
<accession>A0AAD5TBF0</accession>
<feature type="region of interest" description="Disordered" evidence="1">
    <location>
        <begin position="1"/>
        <end position="52"/>
    </location>
</feature>
<feature type="region of interest" description="Disordered" evidence="1">
    <location>
        <begin position="67"/>
        <end position="137"/>
    </location>
</feature>
<evidence type="ECO:0000313" key="3">
    <source>
        <dbReference type="EMBL" id="KAJ3166345.1"/>
    </source>
</evidence>
<evidence type="ECO:0000313" key="4">
    <source>
        <dbReference type="Proteomes" id="UP001212152"/>
    </source>
</evidence>
<dbReference type="AlphaFoldDB" id="A0AAD5TBF0"/>
<feature type="compositionally biased region" description="Low complexity" evidence="1">
    <location>
        <begin position="72"/>
        <end position="81"/>
    </location>
</feature>
<reference evidence="3" key="1">
    <citation type="submission" date="2020-05" db="EMBL/GenBank/DDBJ databases">
        <title>Phylogenomic resolution of chytrid fungi.</title>
        <authorList>
            <person name="Stajich J.E."/>
            <person name="Amses K."/>
            <person name="Simmons R."/>
            <person name="Seto K."/>
            <person name="Myers J."/>
            <person name="Bonds A."/>
            <person name="Quandt C.A."/>
            <person name="Barry K."/>
            <person name="Liu P."/>
            <person name="Grigoriev I."/>
            <person name="Longcore J.E."/>
            <person name="James T.Y."/>
        </authorList>
    </citation>
    <scope>NUCLEOTIDE SEQUENCE</scope>
    <source>
        <strain evidence="3">JEL0379</strain>
    </source>
</reference>
<dbReference type="EMBL" id="JADGJQ010000175">
    <property type="protein sequence ID" value="KAJ3166345.1"/>
    <property type="molecule type" value="Genomic_DNA"/>
</dbReference>